<name>A0A915NW77_9BILA</name>
<sequence length="418" mass="49063">MHNKIPKPISKFIDSNLLDFVTSIDLTIRISNYYVWILFESNVFEKFIKKLWPEDWWNGKFLNESELKILIGGDFILAAPIFIRVIDEHCSNYYSECIKEKGYMNDECYIFKCKKFAPRIFEKGKIFELLLHVISTIRLKYINNELVFKHTSVIEAFIDSKFIEKFTIENDFPIWTINRILLDGDIQLLYHVYYYGKQQNVPVLHYRRETNELKINGTIVCFEASVSAGSEMEYNPSSFTIKGYINNVLFDENSDKCQNRTKNIPEAKLDEKTKRVEKQLNSKSEVIISGKTPDIFNKNISVNFLHAAIEWNDTIGNTVFQMKITRKSVCIDSYTNGNWIKLKRKETNICSKHQNLKKNELIKLTLTFKNSSLWYILETKENAFENNVALDIPISLTEYINVDNLIKDVDELITIKYE</sequence>
<reference evidence="2" key="1">
    <citation type="submission" date="2022-11" db="UniProtKB">
        <authorList>
            <consortium name="WormBaseParasite"/>
        </authorList>
    </citation>
    <scope>IDENTIFICATION</scope>
</reference>
<dbReference type="WBParaSite" id="scf7180000420908.g5909">
    <property type="protein sequence ID" value="scf7180000420908.g5909"/>
    <property type="gene ID" value="scf7180000420908.g5909"/>
</dbReference>
<accession>A0A915NW77</accession>
<organism evidence="1 2">
    <name type="scientific">Meloidogyne floridensis</name>
    <dbReference type="NCBI Taxonomy" id="298350"/>
    <lineage>
        <taxon>Eukaryota</taxon>
        <taxon>Metazoa</taxon>
        <taxon>Ecdysozoa</taxon>
        <taxon>Nematoda</taxon>
        <taxon>Chromadorea</taxon>
        <taxon>Rhabditida</taxon>
        <taxon>Tylenchina</taxon>
        <taxon>Tylenchomorpha</taxon>
        <taxon>Tylenchoidea</taxon>
        <taxon>Meloidogynidae</taxon>
        <taxon>Meloidogyninae</taxon>
        <taxon>Meloidogyne</taxon>
    </lineage>
</organism>
<evidence type="ECO:0000313" key="1">
    <source>
        <dbReference type="Proteomes" id="UP000887560"/>
    </source>
</evidence>
<dbReference type="AlphaFoldDB" id="A0A915NW77"/>
<keyword evidence="1" id="KW-1185">Reference proteome</keyword>
<protein>
    <submittedName>
        <fullName evidence="2">Galectin</fullName>
    </submittedName>
</protein>
<evidence type="ECO:0000313" key="2">
    <source>
        <dbReference type="WBParaSite" id="scf7180000420908.g5909"/>
    </source>
</evidence>
<proteinExistence type="predicted"/>
<dbReference type="Proteomes" id="UP000887560">
    <property type="component" value="Unplaced"/>
</dbReference>